<reference evidence="1 2" key="1">
    <citation type="submission" date="2019-03" db="EMBL/GenBank/DDBJ databases">
        <title>Draft genome sequences of novel Actinobacteria.</title>
        <authorList>
            <person name="Sahin N."/>
            <person name="Ay H."/>
            <person name="Saygin H."/>
        </authorList>
    </citation>
    <scope>NUCLEOTIDE SEQUENCE [LARGE SCALE GENOMIC DNA]</scope>
    <source>
        <strain evidence="1 2">JCM 30547</strain>
    </source>
</reference>
<proteinExistence type="predicted"/>
<evidence type="ECO:0000313" key="1">
    <source>
        <dbReference type="EMBL" id="TDC14417.1"/>
    </source>
</evidence>
<dbReference type="EMBL" id="SMKA01000417">
    <property type="protein sequence ID" value="TDC14417.1"/>
    <property type="molecule type" value="Genomic_DNA"/>
</dbReference>
<keyword evidence="2" id="KW-1185">Reference proteome</keyword>
<dbReference type="OrthoDB" id="1649389at2"/>
<sequence>MRGDLVVVSGTPGAGKSTVAGLLAAGAERPTVHLVTDQFFAAIRTGHIPPYLPEASQQNDVVVDAYVAAAATYARGGYDVVVDGVVGPYYVPRFRAAARNDGLVLSYVALRPALEETIARAQTRGPESLRDEGAITHMYGAFADLGPLEHHAIDTTDQSAVATAEVVRRGVAAGIYRLH</sequence>
<protein>
    <submittedName>
        <fullName evidence="1">Uncharacterized protein</fullName>
    </submittedName>
</protein>
<dbReference type="Gene3D" id="3.40.50.300">
    <property type="entry name" value="P-loop containing nucleotide triphosphate hydrolases"/>
    <property type="match status" value="1"/>
</dbReference>
<name>A0A4R4P1I6_9ACTN</name>
<accession>A0A4R4P1I6</accession>
<organism evidence="1 2">
    <name type="scientific">Kribbella albertanoniae</name>
    <dbReference type="NCBI Taxonomy" id="1266829"/>
    <lineage>
        <taxon>Bacteria</taxon>
        <taxon>Bacillati</taxon>
        <taxon>Actinomycetota</taxon>
        <taxon>Actinomycetes</taxon>
        <taxon>Propionibacteriales</taxon>
        <taxon>Kribbellaceae</taxon>
        <taxon>Kribbella</taxon>
    </lineage>
</organism>
<comment type="caution">
    <text evidence="1">The sequence shown here is derived from an EMBL/GenBank/DDBJ whole genome shotgun (WGS) entry which is preliminary data.</text>
</comment>
<dbReference type="RefSeq" id="WP_132415885.1">
    <property type="nucleotide sequence ID" value="NZ_SMKA01000417.1"/>
</dbReference>
<dbReference type="SUPFAM" id="SSF52540">
    <property type="entry name" value="P-loop containing nucleoside triphosphate hydrolases"/>
    <property type="match status" value="1"/>
</dbReference>
<gene>
    <name evidence="1" type="ORF">E1261_43120</name>
</gene>
<dbReference type="AlphaFoldDB" id="A0A4R4P1I6"/>
<dbReference type="Pfam" id="PF07931">
    <property type="entry name" value="CPT"/>
    <property type="match status" value="1"/>
</dbReference>
<dbReference type="InterPro" id="IPR027417">
    <property type="entry name" value="P-loop_NTPase"/>
</dbReference>
<dbReference type="Proteomes" id="UP000295075">
    <property type="component" value="Unassembled WGS sequence"/>
</dbReference>
<evidence type="ECO:0000313" key="2">
    <source>
        <dbReference type="Proteomes" id="UP000295075"/>
    </source>
</evidence>